<dbReference type="PANTHER" id="PTHR46847">
    <property type="entry name" value="D-ALLOSE-BINDING PERIPLASMIC PROTEIN-RELATED"/>
    <property type="match status" value="1"/>
</dbReference>
<feature type="domain" description="Periplasmic binding protein" evidence="5">
    <location>
        <begin position="72"/>
        <end position="313"/>
    </location>
</feature>
<dbReference type="Gene3D" id="3.40.50.2300">
    <property type="match status" value="2"/>
</dbReference>
<dbReference type="GO" id="GO:0030313">
    <property type="term" value="C:cell envelope"/>
    <property type="evidence" value="ECO:0007669"/>
    <property type="project" value="UniProtKB-SubCell"/>
</dbReference>
<dbReference type="Proteomes" id="UP000011724">
    <property type="component" value="Chromosome"/>
</dbReference>
<name>M1WK15_PSEP2</name>
<dbReference type="InterPro" id="IPR025997">
    <property type="entry name" value="SBP_2_dom"/>
</dbReference>
<evidence type="ECO:0000313" key="7">
    <source>
        <dbReference type="Proteomes" id="UP000011724"/>
    </source>
</evidence>
<evidence type="ECO:0000313" key="6">
    <source>
        <dbReference type="EMBL" id="CCH48811.1"/>
    </source>
</evidence>
<dbReference type="STRING" id="1322246.BN4_11576"/>
<dbReference type="GO" id="GO:0030246">
    <property type="term" value="F:carbohydrate binding"/>
    <property type="evidence" value="ECO:0007669"/>
    <property type="project" value="UniProtKB-ARBA"/>
</dbReference>
<dbReference type="HOGENOM" id="CLU_064743_1_0_7"/>
<organism evidence="6 7">
    <name type="scientific">Pseudodesulfovibrio piezophilus (strain DSM 21447 / JCM 15486 / C1TLV30)</name>
    <name type="common">Desulfovibrio piezophilus</name>
    <dbReference type="NCBI Taxonomy" id="1322246"/>
    <lineage>
        <taxon>Bacteria</taxon>
        <taxon>Pseudomonadati</taxon>
        <taxon>Thermodesulfobacteriota</taxon>
        <taxon>Desulfovibrionia</taxon>
        <taxon>Desulfovibrionales</taxon>
        <taxon>Desulfovibrionaceae</taxon>
    </lineage>
</organism>
<dbReference type="KEGG" id="dpi:BN4_11576"/>
<dbReference type="RefSeq" id="WP_015414855.1">
    <property type="nucleotide sequence ID" value="NC_020409.1"/>
</dbReference>
<dbReference type="PANTHER" id="PTHR46847:SF1">
    <property type="entry name" value="D-ALLOSE-BINDING PERIPLASMIC PROTEIN-RELATED"/>
    <property type="match status" value="1"/>
</dbReference>
<evidence type="ECO:0000256" key="3">
    <source>
        <dbReference type="ARBA" id="ARBA00022729"/>
    </source>
</evidence>
<reference evidence="6 7" key="1">
    <citation type="journal article" date="2013" name="PLoS ONE">
        <title>The first genomic and proteomic characterization of a deep-sea sulfate reducer: insights into the piezophilic lifestyle of Desulfovibrio piezophilus.</title>
        <authorList>
            <person name="Pradel N."/>
            <person name="Ji B."/>
            <person name="Gimenez G."/>
            <person name="Talla E."/>
            <person name="Lenoble P."/>
            <person name="Garel M."/>
            <person name="Tamburini C."/>
            <person name="Fourquet P."/>
            <person name="Lebrun R."/>
            <person name="Bertin P."/>
            <person name="Denis Y."/>
            <person name="Pophillat M."/>
            <person name="Barbe V."/>
            <person name="Ollivier B."/>
            <person name="Dolla A."/>
        </authorList>
    </citation>
    <scope>NUCLEOTIDE SEQUENCE [LARGE SCALE GENOMIC DNA]</scope>
    <source>
        <strain evidence="7">DSM 10523 / SB164P1</strain>
    </source>
</reference>
<evidence type="ECO:0000256" key="4">
    <source>
        <dbReference type="SAM" id="SignalP"/>
    </source>
</evidence>
<gene>
    <name evidence="6" type="primary">luxP</name>
    <name evidence="6" type="ordered locus">BN4_11576</name>
</gene>
<feature type="signal peptide" evidence="4">
    <location>
        <begin position="1"/>
        <end position="22"/>
    </location>
</feature>
<comment type="subcellular location">
    <subcellularLocation>
        <location evidence="1">Cell envelope</location>
    </subcellularLocation>
</comment>
<dbReference type="EMBL" id="FO203427">
    <property type="protein sequence ID" value="CCH48811.1"/>
    <property type="molecule type" value="Genomic_DNA"/>
</dbReference>
<evidence type="ECO:0000256" key="2">
    <source>
        <dbReference type="ARBA" id="ARBA00007639"/>
    </source>
</evidence>
<protein>
    <submittedName>
        <fullName evidence="6">Autoinducer 2-binding periplasmic protein luxP</fullName>
    </submittedName>
</protein>
<dbReference type="OrthoDB" id="9784024at2"/>
<evidence type="ECO:0000256" key="1">
    <source>
        <dbReference type="ARBA" id="ARBA00004196"/>
    </source>
</evidence>
<sequence>MHRRHLFPFLLLCTMISWRGQAAAFHQSPPFITVDEFVALHPEQHSLMQTFSQIVAQPGVKQGKIHKKRIKIAVIYPDIQVSDYWRRSLHSFIERLDEIGINHSVTEYSSKTSNEYKAQFGQVQNALEDDPDYLILTFDIFRHKTLVERLLKRKRPKIILQNILTPLRDWEGFQPFMYVAFDHTIGARLLADYFTMRTGGKGTYGLLYFPTGYVNTMRSDTFRNLMERTSIKLVKSAHTDSTVADAAKAAREILSHQTVDFIYATSTDIALGAIKAIKQRHQSGKVLINGWGGGSAELKALMKGDLDVTIMRMNDDNGVAMAEGIRLDQEGRGDTVPTIYSGEMVLIEKGIAPHDLEMLIKRAFRYSGKPSLDIPIHDHKVTK</sequence>
<accession>M1WK15</accession>
<dbReference type="InterPro" id="IPR028082">
    <property type="entry name" value="Peripla_BP_I"/>
</dbReference>
<keyword evidence="7" id="KW-1185">Reference proteome</keyword>
<keyword evidence="3 4" id="KW-0732">Signal</keyword>
<dbReference type="eggNOG" id="COG1879">
    <property type="taxonomic scope" value="Bacteria"/>
</dbReference>
<dbReference type="Pfam" id="PF13407">
    <property type="entry name" value="Peripla_BP_4"/>
    <property type="match status" value="1"/>
</dbReference>
<comment type="similarity">
    <text evidence="2">Belongs to the bacterial solute-binding protein 2 family.</text>
</comment>
<proteinExistence type="inferred from homology"/>
<dbReference type="PATRIC" id="fig|879567.3.peg.1647"/>
<dbReference type="BioCyc" id="DPIE1322246:BN4_RS07900-MONOMER"/>
<evidence type="ECO:0000259" key="5">
    <source>
        <dbReference type="Pfam" id="PF13407"/>
    </source>
</evidence>
<dbReference type="SUPFAM" id="SSF53822">
    <property type="entry name" value="Periplasmic binding protein-like I"/>
    <property type="match status" value="1"/>
</dbReference>
<feature type="chain" id="PRO_5004019293" evidence="4">
    <location>
        <begin position="23"/>
        <end position="383"/>
    </location>
</feature>
<dbReference type="AlphaFoldDB" id="M1WK15"/>
<reference evidence="7" key="2">
    <citation type="journal article" date="2013" name="Stand. Genomic Sci.">
        <title>Complete genome sequence of Desulfocapsa sulfexigens, a marine deltaproteobacterium specialized in disproportionating inorganic sulfur compounds.</title>
        <authorList>
            <person name="Finster K.W."/>
            <person name="Kjeldsen K.U."/>
            <person name="Kube M."/>
            <person name="Reinhardt R."/>
            <person name="Mussmann M."/>
            <person name="Amann R."/>
            <person name="Schreiber L."/>
        </authorList>
    </citation>
    <scope>NUCLEOTIDE SEQUENCE [LARGE SCALE GENOMIC DNA]</scope>
    <source>
        <strain evidence="7">DSM 10523 / SB164P1</strain>
    </source>
</reference>